<dbReference type="AlphaFoldDB" id="W9ZRL5"/>
<evidence type="ECO:0000313" key="1">
    <source>
        <dbReference type="EMBL" id="EXK23766.1"/>
    </source>
</evidence>
<accession>W9ZRL5</accession>
<proteinExistence type="predicted"/>
<dbReference type="VEuPathDB" id="FungiDB:FOMG_19471"/>
<protein>
    <submittedName>
        <fullName evidence="1">Uncharacterized protein</fullName>
    </submittedName>
</protein>
<dbReference type="EMBL" id="JH659563">
    <property type="protein sequence ID" value="EXK23766.1"/>
    <property type="molecule type" value="Genomic_DNA"/>
</dbReference>
<gene>
    <name evidence="1" type="ORF">FOMG_19471</name>
</gene>
<sequence length="40" mass="4676">MFLKDFPPWNLYVRISEQSTHVERHALVPSTKGALEEYAD</sequence>
<dbReference type="HOGENOM" id="CLU_3299436_0_0_1"/>
<organism evidence="1">
    <name type="scientific">Fusarium oxysporum f. sp. melonis 26406</name>
    <dbReference type="NCBI Taxonomy" id="1089452"/>
    <lineage>
        <taxon>Eukaryota</taxon>
        <taxon>Fungi</taxon>
        <taxon>Dikarya</taxon>
        <taxon>Ascomycota</taxon>
        <taxon>Pezizomycotina</taxon>
        <taxon>Sordariomycetes</taxon>
        <taxon>Hypocreomycetidae</taxon>
        <taxon>Hypocreales</taxon>
        <taxon>Nectriaceae</taxon>
        <taxon>Fusarium</taxon>
        <taxon>Fusarium oxysporum species complex</taxon>
    </lineage>
</organism>
<reference evidence="1" key="2">
    <citation type="submission" date="2012-05" db="EMBL/GenBank/DDBJ databases">
        <title>Annotation of the Genome Sequence of Fusarium oxysporum f. sp. melonis 26406.</title>
        <authorList>
            <consortium name="The Broad Institute Genomics Platform"/>
            <person name="Ma L.-J."/>
            <person name="Corby-Kistler H."/>
            <person name="Broz K."/>
            <person name="Gale L.R."/>
            <person name="Jonkers W."/>
            <person name="O'Donnell K."/>
            <person name="Ploetz R."/>
            <person name="Steinberg C."/>
            <person name="Schwartz D.C."/>
            <person name="VanEtten H."/>
            <person name="Zhou S."/>
            <person name="Young S.K."/>
            <person name="Zeng Q."/>
            <person name="Gargeya S."/>
            <person name="Fitzgerald M."/>
            <person name="Abouelleil A."/>
            <person name="Alvarado L."/>
            <person name="Chapman S.B."/>
            <person name="Gainer-Dewar J."/>
            <person name="Goldberg J."/>
            <person name="Griggs A."/>
            <person name="Gujja S."/>
            <person name="Hansen M."/>
            <person name="Howarth C."/>
            <person name="Imamovic A."/>
            <person name="Ireland A."/>
            <person name="Larimer J."/>
            <person name="McCowan C."/>
            <person name="Murphy C."/>
            <person name="Pearson M."/>
            <person name="Poon T.W."/>
            <person name="Priest M."/>
            <person name="Roberts A."/>
            <person name="Saif S."/>
            <person name="Shea T."/>
            <person name="Sykes S."/>
            <person name="Wortman J."/>
            <person name="Nusbaum C."/>
            <person name="Birren B."/>
        </authorList>
    </citation>
    <scope>NUCLEOTIDE SEQUENCE</scope>
    <source>
        <strain evidence="1">26406</strain>
    </source>
</reference>
<dbReference type="Proteomes" id="UP000030703">
    <property type="component" value="Unassembled WGS sequence"/>
</dbReference>
<name>W9ZRL5_FUSOX</name>
<reference evidence="1" key="1">
    <citation type="submission" date="2012-04" db="EMBL/GenBank/DDBJ databases">
        <title>The Genome Sequence of Fusarium oxysporum melonis.</title>
        <authorList>
            <consortium name="The Broad Institute Genome Sequencing Platform"/>
            <person name="Ma L.-J."/>
            <person name="Gale L.R."/>
            <person name="Schwartz D.C."/>
            <person name="Zhou S."/>
            <person name="Corby-Kistler H."/>
            <person name="Young S.K."/>
            <person name="Zeng Q."/>
            <person name="Gargeya S."/>
            <person name="Fitzgerald M."/>
            <person name="Haas B."/>
            <person name="Abouelleil A."/>
            <person name="Alvarado L."/>
            <person name="Arachchi H.M."/>
            <person name="Berlin A."/>
            <person name="Brown A."/>
            <person name="Chapman S.B."/>
            <person name="Chen Z."/>
            <person name="Dunbar C."/>
            <person name="Freedman E."/>
            <person name="Gearin G."/>
            <person name="Goldberg J."/>
            <person name="Griggs A."/>
            <person name="Gujja S."/>
            <person name="Heiman D."/>
            <person name="Howarth C."/>
            <person name="Larson L."/>
            <person name="Lui A."/>
            <person name="MacDonald P.J.P."/>
            <person name="Montmayeur A."/>
            <person name="Murphy C."/>
            <person name="Neiman D."/>
            <person name="Pearson M."/>
            <person name="Priest M."/>
            <person name="Roberts A."/>
            <person name="Saif S."/>
            <person name="Shea T."/>
            <person name="Shenoy N."/>
            <person name="Sisk P."/>
            <person name="Stolte C."/>
            <person name="Sykes S."/>
            <person name="Wortman J."/>
            <person name="Nusbaum C."/>
            <person name="Birren B."/>
        </authorList>
    </citation>
    <scope>NUCLEOTIDE SEQUENCE</scope>
    <source>
        <strain evidence="1">26406</strain>
    </source>
</reference>